<evidence type="ECO:0000256" key="1">
    <source>
        <dbReference type="ARBA" id="ARBA00004613"/>
    </source>
</evidence>
<protein>
    <submittedName>
        <fullName evidence="5">Hemolysin-type calcium-binding region</fullName>
    </submittedName>
</protein>
<gene>
    <name evidence="5" type="ORF">MNB_SM-3-96</name>
</gene>
<proteinExistence type="predicted"/>
<dbReference type="GO" id="GO:0005615">
    <property type="term" value="C:extracellular space"/>
    <property type="evidence" value="ECO:0007669"/>
    <property type="project" value="InterPro"/>
</dbReference>
<evidence type="ECO:0000313" key="5">
    <source>
        <dbReference type="EMBL" id="SFV74962.1"/>
    </source>
</evidence>
<comment type="subcellular location">
    <subcellularLocation>
        <location evidence="1">Secreted</location>
    </subcellularLocation>
</comment>
<keyword evidence="3" id="KW-0677">Repeat</keyword>
<dbReference type="GO" id="GO:0005509">
    <property type="term" value="F:calcium ion binding"/>
    <property type="evidence" value="ECO:0007669"/>
    <property type="project" value="InterPro"/>
</dbReference>
<dbReference type="PROSITE" id="PS51257">
    <property type="entry name" value="PROKAR_LIPOPROTEIN"/>
    <property type="match status" value="1"/>
</dbReference>
<evidence type="ECO:0000256" key="2">
    <source>
        <dbReference type="ARBA" id="ARBA00022525"/>
    </source>
</evidence>
<accession>A0A1W1D3E2</accession>
<dbReference type="InterPro" id="IPR013858">
    <property type="entry name" value="Peptidase_M10B_C"/>
</dbReference>
<evidence type="ECO:0000256" key="3">
    <source>
        <dbReference type="ARBA" id="ARBA00022737"/>
    </source>
</evidence>
<dbReference type="Pfam" id="PF08548">
    <property type="entry name" value="Peptidase_M10_C"/>
    <property type="match status" value="1"/>
</dbReference>
<dbReference type="EMBL" id="FPHP01000011">
    <property type="protein sequence ID" value="SFV74962.1"/>
    <property type="molecule type" value="Genomic_DNA"/>
</dbReference>
<organism evidence="5">
    <name type="scientific">hydrothermal vent metagenome</name>
    <dbReference type="NCBI Taxonomy" id="652676"/>
    <lineage>
        <taxon>unclassified sequences</taxon>
        <taxon>metagenomes</taxon>
        <taxon>ecological metagenomes</taxon>
    </lineage>
</organism>
<dbReference type="InterPro" id="IPR011049">
    <property type="entry name" value="Serralysin-like_metalloprot_C"/>
</dbReference>
<sequence length="882" mass="95975">MMNFMNKKSILSLALAITLGVTGCNSSSNSNTPTVKVNNFDSTNFTQMDLAKLYIATYNKPPTYKVITDLMAQMKQSSFRSVAHSLAEHVDTTIYPRSQTTADFVETLFRTIYNRPSTPEEKQEWVDKMYKGEILKEDMWMEFVYAAKGDDEKVIENKLEVARYYADQKKGEDYSLIFITKDPSSVEKAKREIDALKDESEMFPDATLSLTINDDYIEGGAGFDIIDGRIINGTQQTLQKIDYIDGGGGYDILRATVIANTAPQIKNVEEIQVRFAGDDDKAVFDLLNTNDIEHVKVMLSTQVGTFDHIGGINVVDVISTKQDVNLKKGNSQDIKLKTIHVGSPEKEVVINFSDNPTTQLSIDTISSVFTYDQNNSGSTVTGAGINLEGDNTIRLKAGEKSLEKIVLDGTGSVNLAPGNGSMMDQFMLKAVQKLEASNDVGDVKMYVDNSDEATLGYVKTSNGVDEIFIYSGGGQLRKEGKSLRGSLKIKLGGGDDTMIIMASNANKIPASIQIDGEGGMENKLAVNSDVATTLEEGVQENGFDDFSVFIIIDKLDGDVDMSKMDDMQIVVLADKYTDDSSIAGLENKAFITFTTDIDDNDGDTKITVTGTGVQDENTNDVYNINFMAAADTDFGDLVVHYIENLNFLTNDGGIKKMAIIDGDLRTINVTGNSILDIYEKPLKTVTKVTVGDAGARINISGDGGVKQEVVTGSGEDQIALGDGDGKNANICRVGRGDDNVTGGTGEDIVDLNSGDDVYYSSPGADSITLGTGADIVVYRNKDDSKGGSVDEIKDFVMSEDQFDFRLIVDSEGMDDGAYLGDIKSYGELDSTFTGNGDKLEVVLVRDDHRIYIDTNGDKNADMIIDLSTNQVDTLSSNNFIFK</sequence>
<name>A0A1W1D3E2_9ZZZZ</name>
<feature type="domain" description="Peptidase M10 serralysin C-terminal" evidence="4">
    <location>
        <begin position="707"/>
        <end position="870"/>
    </location>
</feature>
<evidence type="ECO:0000259" key="4">
    <source>
        <dbReference type="Pfam" id="PF08548"/>
    </source>
</evidence>
<keyword evidence="2" id="KW-0964">Secreted</keyword>
<dbReference type="AlphaFoldDB" id="A0A1W1D3E2"/>
<dbReference type="Gene3D" id="2.150.10.10">
    <property type="entry name" value="Serralysin-like metalloprotease, C-terminal"/>
    <property type="match status" value="1"/>
</dbReference>
<reference evidence="5" key="1">
    <citation type="submission" date="2016-10" db="EMBL/GenBank/DDBJ databases">
        <authorList>
            <person name="de Groot N.N."/>
        </authorList>
    </citation>
    <scope>NUCLEOTIDE SEQUENCE</scope>
</reference>